<evidence type="ECO:0000259" key="6">
    <source>
        <dbReference type="Pfam" id="PF00082"/>
    </source>
</evidence>
<dbReference type="InterPro" id="IPR050131">
    <property type="entry name" value="Peptidase_S8_subtilisin-like"/>
</dbReference>
<dbReference type="Gene3D" id="3.40.50.200">
    <property type="entry name" value="Peptidase S8/S53 domain"/>
    <property type="match status" value="1"/>
</dbReference>
<dbReference type="PROSITE" id="PS00136">
    <property type="entry name" value="SUBTILASE_ASP"/>
    <property type="match status" value="1"/>
</dbReference>
<dbReference type="GO" id="GO:0006508">
    <property type="term" value="P:proteolysis"/>
    <property type="evidence" value="ECO:0007669"/>
    <property type="project" value="UniProtKB-KW"/>
</dbReference>
<dbReference type="InterPro" id="IPR000209">
    <property type="entry name" value="Peptidase_S8/S53_dom"/>
</dbReference>
<dbReference type="InterPro" id="IPR015500">
    <property type="entry name" value="Peptidase_S8_subtilisin-rel"/>
</dbReference>
<dbReference type="PANTHER" id="PTHR43806:SF11">
    <property type="entry name" value="CEREVISIN-RELATED"/>
    <property type="match status" value="1"/>
</dbReference>
<gene>
    <name evidence="7" type="ORF">DJ019_08300</name>
</gene>
<evidence type="ECO:0000256" key="2">
    <source>
        <dbReference type="ARBA" id="ARBA00022670"/>
    </source>
</evidence>
<dbReference type="EMBL" id="QFYS01000003">
    <property type="protein sequence ID" value="RAK66250.1"/>
    <property type="molecule type" value="Genomic_DNA"/>
</dbReference>
<reference evidence="7 8" key="1">
    <citation type="submission" date="2018-05" db="EMBL/GenBank/DDBJ databases">
        <authorList>
            <person name="Lanie J.A."/>
            <person name="Ng W.-L."/>
            <person name="Kazmierczak K.M."/>
            <person name="Andrzejewski T.M."/>
            <person name="Davidsen T.M."/>
            <person name="Wayne K.J."/>
            <person name="Tettelin H."/>
            <person name="Glass J.I."/>
            <person name="Rusch D."/>
            <person name="Podicherti R."/>
            <person name="Tsui H.-C.T."/>
            <person name="Winkler M.E."/>
        </authorList>
    </citation>
    <scope>NUCLEOTIDE SEQUENCE [LARGE SCALE GENOMIC DNA]</scope>
    <source>
        <strain evidence="7 8">BUT-10</strain>
    </source>
</reference>
<keyword evidence="2 5" id="KW-0645">Protease</keyword>
<dbReference type="InterPro" id="IPR036852">
    <property type="entry name" value="Peptidase_S8/S53_dom_sf"/>
</dbReference>
<proteinExistence type="inferred from homology"/>
<name>A0A328BG96_9CAUL</name>
<keyword evidence="8" id="KW-1185">Reference proteome</keyword>
<accession>A0A328BG96</accession>
<organism evidence="7 8">
    <name type="scientific">Phenylobacterium kunshanense</name>
    <dbReference type="NCBI Taxonomy" id="1445034"/>
    <lineage>
        <taxon>Bacteria</taxon>
        <taxon>Pseudomonadati</taxon>
        <taxon>Pseudomonadota</taxon>
        <taxon>Alphaproteobacteria</taxon>
        <taxon>Caulobacterales</taxon>
        <taxon>Caulobacteraceae</taxon>
        <taxon>Phenylobacterium</taxon>
    </lineage>
</organism>
<dbReference type="Proteomes" id="UP000249524">
    <property type="component" value="Unassembled WGS sequence"/>
</dbReference>
<dbReference type="AlphaFoldDB" id="A0A328BG96"/>
<evidence type="ECO:0000256" key="3">
    <source>
        <dbReference type="ARBA" id="ARBA00022801"/>
    </source>
</evidence>
<keyword evidence="3 5" id="KW-0378">Hydrolase</keyword>
<dbReference type="InterPro" id="IPR023827">
    <property type="entry name" value="Peptidase_S8_Asp-AS"/>
</dbReference>
<protein>
    <recommendedName>
        <fullName evidence="6">Peptidase S8/S53 domain-containing protein</fullName>
    </recommendedName>
</protein>
<keyword evidence="4 5" id="KW-0720">Serine protease</keyword>
<dbReference type="PANTHER" id="PTHR43806">
    <property type="entry name" value="PEPTIDASE S8"/>
    <property type="match status" value="1"/>
</dbReference>
<comment type="caution">
    <text evidence="7">The sequence shown here is derived from an EMBL/GenBank/DDBJ whole genome shotgun (WGS) entry which is preliminary data.</text>
</comment>
<evidence type="ECO:0000256" key="4">
    <source>
        <dbReference type="ARBA" id="ARBA00022825"/>
    </source>
</evidence>
<dbReference type="GO" id="GO:0004252">
    <property type="term" value="F:serine-type endopeptidase activity"/>
    <property type="evidence" value="ECO:0007669"/>
    <property type="project" value="UniProtKB-UniRule"/>
</dbReference>
<dbReference type="Pfam" id="PF00082">
    <property type="entry name" value="Peptidase_S8"/>
    <property type="match status" value="1"/>
</dbReference>
<dbReference type="PRINTS" id="PR00723">
    <property type="entry name" value="SUBTILISIN"/>
</dbReference>
<dbReference type="OrthoDB" id="5405281at2"/>
<dbReference type="PROSITE" id="PS51892">
    <property type="entry name" value="SUBTILASE"/>
    <property type="match status" value="1"/>
</dbReference>
<feature type="domain" description="Peptidase S8/S53" evidence="6">
    <location>
        <begin position="28"/>
        <end position="237"/>
    </location>
</feature>
<dbReference type="SUPFAM" id="SSF52743">
    <property type="entry name" value="Subtilisin-like"/>
    <property type="match status" value="1"/>
</dbReference>
<feature type="active site" description="Charge relay system" evidence="5">
    <location>
        <position position="37"/>
    </location>
</feature>
<feature type="active site" description="Charge relay system" evidence="5">
    <location>
        <position position="77"/>
    </location>
</feature>
<feature type="active site" description="Charge relay system" evidence="5">
    <location>
        <position position="242"/>
    </location>
</feature>
<evidence type="ECO:0000313" key="7">
    <source>
        <dbReference type="EMBL" id="RAK66250.1"/>
    </source>
</evidence>
<evidence type="ECO:0000256" key="5">
    <source>
        <dbReference type="PROSITE-ProRule" id="PRU01240"/>
    </source>
</evidence>
<comment type="similarity">
    <text evidence="1 5">Belongs to the peptidase S8 family.</text>
</comment>
<sequence>MRGRPPVREPSGEALDVATAEPFAGLTGRGISIAVIDSGVHPAHGHITASRLDPGVMVLPDGMIVEGEGVSLDRLGHGTAVTAAIQEKAPDAQCIPVRVFRDALKASAASLIAAIRWSVARDVDVINLSLGSVNAAHRDAFAAIVDEAAAAGVVVVAAYEANGAPCYPGSLAGVIGVEADWDCARTTYGVAWRAGAPVVRASGYPRPIPGVPPQRNLYGASFAVAQASGFVARACEGLTSRSKGASRVGHVRELMYAPPPPRAM</sequence>
<evidence type="ECO:0000313" key="8">
    <source>
        <dbReference type="Proteomes" id="UP000249524"/>
    </source>
</evidence>
<evidence type="ECO:0000256" key="1">
    <source>
        <dbReference type="ARBA" id="ARBA00011073"/>
    </source>
</evidence>